<comment type="similarity">
    <text evidence="1 4">Belongs to the pseudouridine synthase RsuA family.</text>
</comment>
<dbReference type="Pfam" id="PF01479">
    <property type="entry name" value="S4"/>
    <property type="match status" value="1"/>
</dbReference>
<dbReference type="SMART" id="SM00363">
    <property type="entry name" value="S4"/>
    <property type="match status" value="1"/>
</dbReference>
<dbReference type="InterPro" id="IPR000748">
    <property type="entry name" value="PsdUridine_synth_RsuA/RluB/E/F"/>
</dbReference>
<evidence type="ECO:0000256" key="3">
    <source>
        <dbReference type="PROSITE-ProRule" id="PRU00182"/>
    </source>
</evidence>
<keyword evidence="8" id="KW-1185">Reference proteome</keyword>
<evidence type="ECO:0000313" key="7">
    <source>
        <dbReference type="EMBL" id="MDX5894138.1"/>
    </source>
</evidence>
<dbReference type="PANTHER" id="PTHR47683:SF2">
    <property type="entry name" value="RNA-BINDING S4 DOMAIN-CONTAINING PROTEIN"/>
    <property type="match status" value="1"/>
</dbReference>
<dbReference type="EMBL" id="CP007514">
    <property type="protein sequence ID" value="AHY46731.1"/>
    <property type="molecule type" value="Genomic_DNA"/>
</dbReference>
<dbReference type="Gene3D" id="3.30.70.580">
    <property type="entry name" value="Pseudouridine synthase I, catalytic domain, N-terminal subdomain"/>
    <property type="match status" value="1"/>
</dbReference>
<dbReference type="InterPro" id="IPR036986">
    <property type="entry name" value="S4_RNA-bd_sf"/>
</dbReference>
<dbReference type="KEGG" id="rrd:RradSPS_1448"/>
<dbReference type="RefSeq" id="WP_038681687.1">
    <property type="nucleotide sequence ID" value="NZ_CP007514.1"/>
</dbReference>
<dbReference type="InterPro" id="IPR002942">
    <property type="entry name" value="S4_RNA-bd"/>
</dbReference>
<dbReference type="GO" id="GO:0003723">
    <property type="term" value="F:RNA binding"/>
    <property type="evidence" value="ECO:0007669"/>
    <property type="project" value="UniProtKB-KW"/>
</dbReference>
<dbReference type="InterPro" id="IPR042092">
    <property type="entry name" value="PsdUridine_s_RsuA/RluB/E/F_cat"/>
</dbReference>
<dbReference type="SUPFAM" id="SSF55120">
    <property type="entry name" value="Pseudouridine synthase"/>
    <property type="match status" value="1"/>
</dbReference>
<evidence type="ECO:0000259" key="5">
    <source>
        <dbReference type="SMART" id="SM00363"/>
    </source>
</evidence>
<dbReference type="STRING" id="42256.RradSPS_1448"/>
<feature type="domain" description="RNA-binding S4" evidence="5">
    <location>
        <begin position="1"/>
        <end position="64"/>
    </location>
</feature>
<dbReference type="GO" id="GO:0120159">
    <property type="term" value="F:rRNA pseudouridine synthase activity"/>
    <property type="evidence" value="ECO:0007669"/>
    <property type="project" value="UniProtKB-ARBA"/>
</dbReference>
<gene>
    <name evidence="6" type="ORF">RradSPS_1448</name>
    <name evidence="7" type="ORF">SIL72_08855</name>
</gene>
<evidence type="ECO:0000256" key="4">
    <source>
        <dbReference type="RuleBase" id="RU003887"/>
    </source>
</evidence>
<dbReference type="OrthoDB" id="9807213at2"/>
<dbReference type="Gene3D" id="3.10.290.10">
    <property type="entry name" value="RNA-binding S4 domain"/>
    <property type="match status" value="1"/>
</dbReference>
<dbReference type="AlphaFoldDB" id="A0A023X3G4"/>
<dbReference type="EMBL" id="JAWXXX010000001">
    <property type="protein sequence ID" value="MDX5894138.1"/>
    <property type="molecule type" value="Genomic_DNA"/>
</dbReference>
<sequence length="246" mass="26315">MRLQTYLARAGAAPSRRKAEALIVSGRVAVGGEIAELGRTVGPEDRVTLDGRPVELPESRVYLALNKPSGYLSAMSDDRGRPTVADLMPDVPGLVPVGRLDAQTTGLILLTNDGDFANLVAHPSYTVEKEYALLLAPPVPDEALDRLAAGPLLDDGPMLPPKLTRPRKKGRKVQLNMTIHEGRNRIVRRACAAAGLRLLSLSRVRVGPVRLGDLQAGEHRPLSREELLALFPGVVDSGPGTARTAP</sequence>
<dbReference type="InterPro" id="IPR018496">
    <property type="entry name" value="PsdUridine_synth_RsuA/RluB_CS"/>
</dbReference>
<protein>
    <recommendedName>
        <fullName evidence="4">Pseudouridine synthase</fullName>
        <ecNumber evidence="4">5.4.99.-</ecNumber>
    </recommendedName>
</protein>
<reference evidence="6 8" key="1">
    <citation type="submission" date="2014-03" db="EMBL/GenBank/DDBJ databases">
        <title>Complete genome sequence of the Radio-Resistant Rubrobacter radiotolerans RSPS-4.</title>
        <authorList>
            <person name="Egas C.C."/>
            <person name="Barroso C.C."/>
            <person name="Froufe H.J.C."/>
            <person name="Pacheco J.J."/>
            <person name="Albuquerque L.L."/>
            <person name="da Costa M.M.S."/>
        </authorList>
    </citation>
    <scope>NUCLEOTIDE SEQUENCE [LARGE SCALE GENOMIC DNA]</scope>
    <source>
        <strain evidence="6 8">RSPS-4</strain>
    </source>
</reference>
<dbReference type="Pfam" id="PF00849">
    <property type="entry name" value="PseudoU_synth_2"/>
    <property type="match status" value="1"/>
</dbReference>
<evidence type="ECO:0000256" key="2">
    <source>
        <dbReference type="ARBA" id="ARBA00023235"/>
    </source>
</evidence>
<dbReference type="InterPro" id="IPR020103">
    <property type="entry name" value="PsdUridine_synth_cat_dom_sf"/>
</dbReference>
<dbReference type="InterPro" id="IPR050343">
    <property type="entry name" value="RsuA_PseudoU_synthase"/>
</dbReference>
<evidence type="ECO:0000256" key="1">
    <source>
        <dbReference type="ARBA" id="ARBA00008348"/>
    </source>
</evidence>
<dbReference type="Gene3D" id="3.30.70.1560">
    <property type="entry name" value="Alpha-L RNA-binding motif"/>
    <property type="match status" value="1"/>
</dbReference>
<dbReference type="Proteomes" id="UP000025229">
    <property type="component" value="Chromosome"/>
</dbReference>
<accession>A0A023X3G4</accession>
<dbReference type="Proteomes" id="UP001281130">
    <property type="component" value="Unassembled WGS sequence"/>
</dbReference>
<dbReference type="InterPro" id="IPR006145">
    <property type="entry name" value="PsdUridine_synth_RsuA/RluA"/>
</dbReference>
<dbReference type="PANTHER" id="PTHR47683">
    <property type="entry name" value="PSEUDOURIDINE SYNTHASE FAMILY PROTEIN-RELATED"/>
    <property type="match status" value="1"/>
</dbReference>
<dbReference type="GO" id="GO:0000455">
    <property type="term" value="P:enzyme-directed rRNA pseudouridine synthesis"/>
    <property type="evidence" value="ECO:0007669"/>
    <property type="project" value="UniProtKB-ARBA"/>
</dbReference>
<dbReference type="PATRIC" id="fig|42256.3.peg.1466"/>
<dbReference type="HOGENOM" id="CLU_024979_1_2_11"/>
<dbReference type="InterPro" id="IPR020094">
    <property type="entry name" value="TruA/RsuA/RluB/E/F_N"/>
</dbReference>
<dbReference type="CDD" id="cd02870">
    <property type="entry name" value="PseudoU_synth_RsuA_like"/>
    <property type="match status" value="1"/>
</dbReference>
<dbReference type="eggNOG" id="COG1187">
    <property type="taxonomic scope" value="Bacteria"/>
</dbReference>
<dbReference type="PROSITE" id="PS50889">
    <property type="entry name" value="S4"/>
    <property type="match status" value="1"/>
</dbReference>
<keyword evidence="3" id="KW-0694">RNA-binding</keyword>
<reference evidence="7" key="2">
    <citation type="submission" date="2023-11" db="EMBL/GenBank/DDBJ databases">
        <title>MicrobeMod: A computational toolkit for identifying prokaryotic methylation and restriction-modification with nanopore sequencing.</title>
        <authorList>
            <person name="Crits-Christoph A."/>
            <person name="Kang S.C."/>
            <person name="Lee H."/>
            <person name="Ostrov N."/>
        </authorList>
    </citation>
    <scope>NUCLEOTIDE SEQUENCE</scope>
    <source>
        <strain evidence="7">ATCC 51242</strain>
    </source>
</reference>
<dbReference type="SUPFAM" id="SSF55174">
    <property type="entry name" value="Alpha-L RNA-binding motif"/>
    <property type="match status" value="1"/>
</dbReference>
<dbReference type="EC" id="5.4.99.-" evidence="4"/>
<proteinExistence type="inferred from homology"/>
<dbReference type="NCBIfam" id="TIGR00093">
    <property type="entry name" value="pseudouridine synthase"/>
    <property type="match status" value="1"/>
</dbReference>
<organism evidence="6 8">
    <name type="scientific">Rubrobacter radiotolerans</name>
    <name type="common">Arthrobacter radiotolerans</name>
    <dbReference type="NCBI Taxonomy" id="42256"/>
    <lineage>
        <taxon>Bacteria</taxon>
        <taxon>Bacillati</taxon>
        <taxon>Actinomycetota</taxon>
        <taxon>Rubrobacteria</taxon>
        <taxon>Rubrobacterales</taxon>
        <taxon>Rubrobacteraceae</taxon>
        <taxon>Rubrobacter</taxon>
    </lineage>
</organism>
<name>A0A023X3G4_RUBRA</name>
<dbReference type="CDD" id="cd00165">
    <property type="entry name" value="S4"/>
    <property type="match status" value="1"/>
</dbReference>
<keyword evidence="2 4" id="KW-0413">Isomerase</keyword>
<evidence type="ECO:0000313" key="8">
    <source>
        <dbReference type="Proteomes" id="UP000025229"/>
    </source>
</evidence>
<evidence type="ECO:0000313" key="6">
    <source>
        <dbReference type="EMBL" id="AHY46731.1"/>
    </source>
</evidence>
<dbReference type="PROSITE" id="PS01149">
    <property type="entry name" value="PSI_RSU"/>
    <property type="match status" value="1"/>
</dbReference>